<dbReference type="Proteomes" id="UP000254033">
    <property type="component" value="Unassembled WGS sequence"/>
</dbReference>
<gene>
    <name evidence="1" type="ORF">NCTC11978_02469</name>
</gene>
<organism evidence="1 2">
    <name type="scientific">Legionella feeleii</name>
    <dbReference type="NCBI Taxonomy" id="453"/>
    <lineage>
        <taxon>Bacteria</taxon>
        <taxon>Pseudomonadati</taxon>
        <taxon>Pseudomonadota</taxon>
        <taxon>Gammaproteobacteria</taxon>
        <taxon>Legionellales</taxon>
        <taxon>Legionellaceae</taxon>
        <taxon>Legionella</taxon>
    </lineage>
</organism>
<evidence type="ECO:0000313" key="1">
    <source>
        <dbReference type="EMBL" id="STX39274.1"/>
    </source>
</evidence>
<name>A0A378J4T1_9GAMM</name>
<reference evidence="1 2" key="1">
    <citation type="submission" date="2018-06" db="EMBL/GenBank/DDBJ databases">
        <authorList>
            <consortium name="Pathogen Informatics"/>
            <person name="Doyle S."/>
        </authorList>
    </citation>
    <scope>NUCLEOTIDE SEQUENCE [LARGE SCALE GENOMIC DNA]</scope>
    <source>
        <strain evidence="1 2">NCTC11978</strain>
    </source>
</reference>
<dbReference type="RefSeq" id="WP_276329838.1">
    <property type="nucleotide sequence ID" value="NZ_UGNY01000001.1"/>
</dbReference>
<evidence type="ECO:0000313" key="2">
    <source>
        <dbReference type="Proteomes" id="UP000254033"/>
    </source>
</evidence>
<protein>
    <submittedName>
        <fullName evidence="1">Uncharacterized protein</fullName>
    </submittedName>
</protein>
<dbReference type="AlphaFoldDB" id="A0A378J4T1"/>
<accession>A0A378J4T1</accession>
<sequence length="42" mass="4815">MSKTFKTTFSSTINSMTSLWLDVKMTANENTILKLRMSQRTA</sequence>
<proteinExistence type="predicted"/>
<dbReference type="EMBL" id="UGNY01000001">
    <property type="protein sequence ID" value="STX39274.1"/>
    <property type="molecule type" value="Genomic_DNA"/>
</dbReference>